<dbReference type="EMBL" id="JAHLQL010000002">
    <property type="protein sequence ID" value="MBU5591817.1"/>
    <property type="molecule type" value="Genomic_DNA"/>
</dbReference>
<dbReference type="RefSeq" id="WP_032120468.1">
    <property type="nucleotide sequence ID" value="NZ_JAHLQL010000002.1"/>
</dbReference>
<keyword evidence="2" id="KW-1185">Reference proteome</keyword>
<name>A0ABS6F2P3_9CLOT</name>
<gene>
    <name evidence="1" type="ORF">KQI89_08565</name>
</gene>
<protein>
    <submittedName>
        <fullName evidence="1">YhbD family protein</fullName>
    </submittedName>
</protein>
<evidence type="ECO:0000313" key="2">
    <source>
        <dbReference type="Proteomes" id="UP000736583"/>
    </source>
</evidence>
<dbReference type="InterPro" id="IPR025063">
    <property type="entry name" value="DUF4004"/>
</dbReference>
<proteinExistence type="predicted"/>
<comment type="caution">
    <text evidence="1">The sequence shown here is derived from an EMBL/GenBank/DDBJ whole genome shotgun (WGS) entry which is preliminary data.</text>
</comment>
<organism evidence="1 2">
    <name type="scientific">Clostridium simiarum</name>
    <dbReference type="NCBI Taxonomy" id="2841506"/>
    <lineage>
        <taxon>Bacteria</taxon>
        <taxon>Bacillati</taxon>
        <taxon>Bacillota</taxon>
        <taxon>Clostridia</taxon>
        <taxon>Eubacteriales</taxon>
        <taxon>Clostridiaceae</taxon>
        <taxon>Clostridium</taxon>
    </lineage>
</organism>
<dbReference type="Pfam" id="PF13171">
    <property type="entry name" value="DUF4004"/>
    <property type="match status" value="1"/>
</dbReference>
<sequence length="213" mass="25296">MEEELISKKDLLQITGISYGQLYRWKRKNIIPEEWFIKKSTFTGQETFFPKEKILDRIDKIINLKDDLSLDELADKFSPSPSDIMLKKHEIIQYKIASPWSFSVYEEVFHVSEEYSFDEVLYLYTLDTLLQSGEITVEEGKAIIEILKENYSKLKEKEYEVTLLRRSGVGVWIIHEYSKDIYYDPRCKVVISHSITKYVEELKLKLEKFNNNL</sequence>
<accession>A0ABS6F2P3</accession>
<reference evidence="1 2" key="1">
    <citation type="submission" date="2021-06" db="EMBL/GenBank/DDBJ databases">
        <authorList>
            <person name="Sun Q."/>
            <person name="Li D."/>
        </authorList>
    </citation>
    <scope>NUCLEOTIDE SEQUENCE [LARGE SCALE GENOMIC DNA]</scope>
    <source>
        <strain evidence="1 2">MSJ-4</strain>
    </source>
</reference>
<evidence type="ECO:0000313" key="1">
    <source>
        <dbReference type="EMBL" id="MBU5591817.1"/>
    </source>
</evidence>
<dbReference type="Proteomes" id="UP000736583">
    <property type="component" value="Unassembled WGS sequence"/>
</dbReference>